<reference evidence="2" key="1">
    <citation type="submission" date="2014-09" db="EMBL/GenBank/DDBJ databases">
        <title>Genome sequence of the luminous mushroom Mycena chlorophos for searching fungal bioluminescence genes.</title>
        <authorList>
            <person name="Tanaka Y."/>
            <person name="Kasuga D."/>
            <person name="Oba Y."/>
            <person name="Hase S."/>
            <person name="Sato K."/>
            <person name="Oba Y."/>
            <person name="Sakakibara Y."/>
        </authorList>
    </citation>
    <scope>NUCLEOTIDE SEQUENCE</scope>
</reference>
<evidence type="ECO:0000256" key="1">
    <source>
        <dbReference type="SAM" id="MobiDB-lite"/>
    </source>
</evidence>
<accession>A0ABQ0KW82</accession>
<protein>
    <submittedName>
        <fullName evidence="2">Uncharacterized protein</fullName>
    </submittedName>
</protein>
<dbReference type="Proteomes" id="UP000815677">
    <property type="component" value="Unassembled WGS sequence"/>
</dbReference>
<keyword evidence="3" id="KW-1185">Reference proteome</keyword>
<organism evidence="2 3">
    <name type="scientific">Mycena chlorophos</name>
    <name type="common">Agaric fungus</name>
    <name type="synonym">Agaricus chlorophos</name>
    <dbReference type="NCBI Taxonomy" id="658473"/>
    <lineage>
        <taxon>Eukaryota</taxon>
        <taxon>Fungi</taxon>
        <taxon>Dikarya</taxon>
        <taxon>Basidiomycota</taxon>
        <taxon>Agaricomycotina</taxon>
        <taxon>Agaricomycetes</taxon>
        <taxon>Agaricomycetidae</taxon>
        <taxon>Agaricales</taxon>
        <taxon>Marasmiineae</taxon>
        <taxon>Mycenaceae</taxon>
        <taxon>Mycena</taxon>
    </lineage>
</organism>
<sequence>MAPTDVPTLRPAHGGSRAGAGRATKEAAAARRNQPPPRRYAETRTAPSGPQPAPAAFFLPRRSDRPVPGTSAWNIANPDAAARPIQPDHVGGQVNPVMTSEQVSQLSNDLNFISENDEYGDIAGDAEIDESLVDEIFGADTQSSDDTSDDADPTPDSASARYLASVKTRIVAEIAAHGRPLCYARGDLFDRAPHPIFHLSTCFVRTETNQHPDD</sequence>
<name>A0ABQ0KW82_MYCCL</name>
<feature type="region of interest" description="Disordered" evidence="1">
    <location>
        <begin position="1"/>
        <end position="75"/>
    </location>
</feature>
<dbReference type="EMBL" id="DF838718">
    <property type="protein sequence ID" value="GAT43213.1"/>
    <property type="molecule type" value="Genomic_DNA"/>
</dbReference>
<feature type="compositionally biased region" description="Low complexity" evidence="1">
    <location>
        <begin position="10"/>
        <end position="22"/>
    </location>
</feature>
<evidence type="ECO:0000313" key="2">
    <source>
        <dbReference type="EMBL" id="GAT43213.1"/>
    </source>
</evidence>
<gene>
    <name evidence="2" type="ORF">MCHLO_00902</name>
</gene>
<proteinExistence type="predicted"/>
<evidence type="ECO:0000313" key="3">
    <source>
        <dbReference type="Proteomes" id="UP000815677"/>
    </source>
</evidence>